<gene>
    <name evidence="1" type="ORF">NQ315_000056</name>
</gene>
<dbReference type="Proteomes" id="UP001159042">
    <property type="component" value="Unassembled WGS sequence"/>
</dbReference>
<keyword evidence="2" id="KW-1185">Reference proteome</keyword>
<sequence length="91" mass="10716">MRFDFPRKQKRNIFTSETNTFFLLDFTAACSSGEVMKIPRKQLNLNQFRKLISRGEQTANKKLAVVDKDVILEDLSRMCTRSTIFSFRDQF</sequence>
<organism evidence="1 2">
    <name type="scientific">Exocentrus adspersus</name>
    <dbReference type="NCBI Taxonomy" id="1586481"/>
    <lineage>
        <taxon>Eukaryota</taxon>
        <taxon>Metazoa</taxon>
        <taxon>Ecdysozoa</taxon>
        <taxon>Arthropoda</taxon>
        <taxon>Hexapoda</taxon>
        <taxon>Insecta</taxon>
        <taxon>Pterygota</taxon>
        <taxon>Neoptera</taxon>
        <taxon>Endopterygota</taxon>
        <taxon>Coleoptera</taxon>
        <taxon>Polyphaga</taxon>
        <taxon>Cucujiformia</taxon>
        <taxon>Chrysomeloidea</taxon>
        <taxon>Cerambycidae</taxon>
        <taxon>Lamiinae</taxon>
        <taxon>Acanthocinini</taxon>
        <taxon>Exocentrus</taxon>
    </lineage>
</organism>
<evidence type="ECO:0000313" key="1">
    <source>
        <dbReference type="EMBL" id="KAJ8917573.1"/>
    </source>
</evidence>
<name>A0AAV8VTH8_9CUCU</name>
<evidence type="ECO:0000313" key="2">
    <source>
        <dbReference type="Proteomes" id="UP001159042"/>
    </source>
</evidence>
<comment type="caution">
    <text evidence="1">The sequence shown here is derived from an EMBL/GenBank/DDBJ whole genome shotgun (WGS) entry which is preliminary data.</text>
</comment>
<dbReference type="EMBL" id="JANEYG010000032">
    <property type="protein sequence ID" value="KAJ8917573.1"/>
    <property type="molecule type" value="Genomic_DNA"/>
</dbReference>
<accession>A0AAV8VTH8</accession>
<reference evidence="1 2" key="1">
    <citation type="journal article" date="2023" name="Insect Mol. Biol.">
        <title>Genome sequencing provides insights into the evolution of gene families encoding plant cell wall-degrading enzymes in longhorned beetles.</title>
        <authorList>
            <person name="Shin N.R."/>
            <person name="Okamura Y."/>
            <person name="Kirsch R."/>
            <person name="Pauchet Y."/>
        </authorList>
    </citation>
    <scope>NUCLEOTIDE SEQUENCE [LARGE SCALE GENOMIC DNA]</scope>
    <source>
        <strain evidence="1">EAD_L_NR</strain>
    </source>
</reference>
<dbReference type="AlphaFoldDB" id="A0AAV8VTH8"/>
<proteinExistence type="predicted"/>
<protein>
    <submittedName>
        <fullName evidence="1">Uncharacterized protein</fullName>
    </submittedName>
</protein>